<proteinExistence type="inferred from homology"/>
<feature type="transmembrane region" description="Helical" evidence="12">
    <location>
        <begin position="168"/>
        <end position="184"/>
    </location>
</feature>
<feature type="domain" description="ABC transmembrane type-1" evidence="14">
    <location>
        <begin position="701"/>
        <end position="988"/>
    </location>
</feature>
<dbReference type="InterPro" id="IPR003439">
    <property type="entry name" value="ABC_transporter-like_ATP-bd"/>
</dbReference>
<evidence type="ECO:0000256" key="1">
    <source>
        <dbReference type="ARBA" id="ARBA00004651"/>
    </source>
</evidence>
<dbReference type="GO" id="GO:0005886">
    <property type="term" value="C:plasma membrane"/>
    <property type="evidence" value="ECO:0007669"/>
    <property type="project" value="UniProtKB-SubCell"/>
</dbReference>
<evidence type="ECO:0000256" key="8">
    <source>
        <dbReference type="ARBA" id="ARBA00022989"/>
    </source>
</evidence>
<dbReference type="PROSITE" id="PS50893">
    <property type="entry name" value="ABC_TRANSPORTER_2"/>
    <property type="match status" value="2"/>
</dbReference>
<evidence type="ECO:0000259" key="14">
    <source>
        <dbReference type="PROSITE" id="PS50929"/>
    </source>
</evidence>
<dbReference type="FunCoup" id="D8SSI0">
    <property type="interactions" value="777"/>
</dbReference>
<name>D8SSI0_SELML</name>
<feature type="transmembrane region" description="Helical" evidence="12">
    <location>
        <begin position="190"/>
        <end position="210"/>
    </location>
</feature>
<dbReference type="eggNOG" id="KOG0055">
    <property type="taxonomic scope" value="Eukaryota"/>
</dbReference>
<dbReference type="GO" id="GO:0016020">
    <property type="term" value="C:membrane"/>
    <property type="evidence" value="ECO:0000318"/>
    <property type="project" value="GO_Central"/>
</dbReference>
<feature type="compositionally biased region" description="Low complexity" evidence="11">
    <location>
        <begin position="641"/>
        <end position="652"/>
    </location>
</feature>
<dbReference type="CDD" id="cd18578">
    <property type="entry name" value="ABC_6TM_Pgp_ABCB1_D2_like"/>
    <property type="match status" value="1"/>
</dbReference>
<keyword evidence="3" id="KW-0813">Transport</keyword>
<evidence type="ECO:0000256" key="11">
    <source>
        <dbReference type="SAM" id="MobiDB-lite"/>
    </source>
</evidence>
<feature type="transmembrane region" description="Helical" evidence="12">
    <location>
        <begin position="306"/>
        <end position="331"/>
    </location>
</feature>
<dbReference type="FunFam" id="1.20.1560.10:FF:000044">
    <property type="entry name" value="ABC transporter B family member 9"/>
    <property type="match status" value="1"/>
</dbReference>
<feature type="transmembrane region" description="Helical" evidence="12">
    <location>
        <begin position="40"/>
        <end position="64"/>
    </location>
</feature>
<dbReference type="FunFam" id="3.40.50.300:FF:000066">
    <property type="entry name" value="ABC transporter B family member 1"/>
    <property type="match status" value="2"/>
</dbReference>
<dbReference type="PROSITE" id="PS50929">
    <property type="entry name" value="ABC_TM1F"/>
    <property type="match status" value="2"/>
</dbReference>
<feature type="transmembrane region" description="Helical" evidence="12">
    <location>
        <begin position="961"/>
        <end position="980"/>
    </location>
</feature>
<reference evidence="15 16" key="1">
    <citation type="journal article" date="2011" name="Science">
        <title>The Selaginella genome identifies genetic changes associated with the evolution of vascular plants.</title>
        <authorList>
            <person name="Banks J.A."/>
            <person name="Nishiyama T."/>
            <person name="Hasebe M."/>
            <person name="Bowman J.L."/>
            <person name="Gribskov M."/>
            <person name="dePamphilis C."/>
            <person name="Albert V.A."/>
            <person name="Aono N."/>
            <person name="Aoyama T."/>
            <person name="Ambrose B.A."/>
            <person name="Ashton N.W."/>
            <person name="Axtell M.J."/>
            <person name="Barker E."/>
            <person name="Barker M.S."/>
            <person name="Bennetzen J.L."/>
            <person name="Bonawitz N.D."/>
            <person name="Chapple C."/>
            <person name="Cheng C."/>
            <person name="Correa L.G."/>
            <person name="Dacre M."/>
            <person name="DeBarry J."/>
            <person name="Dreyer I."/>
            <person name="Elias M."/>
            <person name="Engstrom E.M."/>
            <person name="Estelle M."/>
            <person name="Feng L."/>
            <person name="Finet C."/>
            <person name="Floyd S.K."/>
            <person name="Frommer W.B."/>
            <person name="Fujita T."/>
            <person name="Gramzow L."/>
            <person name="Gutensohn M."/>
            <person name="Harholt J."/>
            <person name="Hattori M."/>
            <person name="Heyl A."/>
            <person name="Hirai T."/>
            <person name="Hiwatashi Y."/>
            <person name="Ishikawa M."/>
            <person name="Iwata M."/>
            <person name="Karol K.G."/>
            <person name="Koehler B."/>
            <person name="Kolukisaoglu U."/>
            <person name="Kubo M."/>
            <person name="Kurata T."/>
            <person name="Lalonde S."/>
            <person name="Li K."/>
            <person name="Li Y."/>
            <person name="Litt A."/>
            <person name="Lyons E."/>
            <person name="Manning G."/>
            <person name="Maruyama T."/>
            <person name="Michael T.P."/>
            <person name="Mikami K."/>
            <person name="Miyazaki S."/>
            <person name="Morinaga S."/>
            <person name="Murata T."/>
            <person name="Mueller-Roeber B."/>
            <person name="Nelson D.R."/>
            <person name="Obara M."/>
            <person name="Oguri Y."/>
            <person name="Olmstead R.G."/>
            <person name="Onodera N."/>
            <person name="Petersen B.L."/>
            <person name="Pils B."/>
            <person name="Prigge M."/>
            <person name="Rensing S.A."/>
            <person name="Riano-Pachon D.M."/>
            <person name="Roberts A.W."/>
            <person name="Sato Y."/>
            <person name="Scheller H.V."/>
            <person name="Schulz B."/>
            <person name="Schulz C."/>
            <person name="Shakirov E.V."/>
            <person name="Shibagaki N."/>
            <person name="Shinohara N."/>
            <person name="Shippen D.E."/>
            <person name="Soerensen I."/>
            <person name="Sotooka R."/>
            <person name="Sugimoto N."/>
            <person name="Sugita M."/>
            <person name="Sumikawa N."/>
            <person name="Tanurdzic M."/>
            <person name="Theissen G."/>
            <person name="Ulvskov P."/>
            <person name="Wakazuki S."/>
            <person name="Weng J.K."/>
            <person name="Willats W.W."/>
            <person name="Wipf D."/>
            <person name="Wolf P.G."/>
            <person name="Yang L."/>
            <person name="Zimmer A.D."/>
            <person name="Zhu Q."/>
            <person name="Mitros T."/>
            <person name="Hellsten U."/>
            <person name="Loque D."/>
            <person name="Otillar R."/>
            <person name="Salamov A."/>
            <person name="Schmutz J."/>
            <person name="Shapiro H."/>
            <person name="Lindquist E."/>
            <person name="Lucas S."/>
            <person name="Rokhsar D."/>
            <person name="Grigoriev I.V."/>
        </authorList>
    </citation>
    <scope>NUCLEOTIDE SEQUENCE [LARGE SCALE GENOMIC DNA]</scope>
</reference>
<evidence type="ECO:0000313" key="15">
    <source>
        <dbReference type="EMBL" id="EFJ12574.1"/>
    </source>
</evidence>
<dbReference type="CDD" id="cd03249">
    <property type="entry name" value="ABC_MTABC3_MDL1_MDL2"/>
    <property type="match status" value="2"/>
</dbReference>
<dbReference type="Pfam" id="PF00005">
    <property type="entry name" value="ABC_tran"/>
    <property type="match status" value="2"/>
</dbReference>
<sequence length="1270" mass="137429">MVEKDVAGSNAAAAAVQDDQSATQVVPIFKLFSFADWMDVLLMVLGTVGAVANGMTMPLMAIVFGELTDSFGQNVSDVDRLSREVSKVSLRFVYLGIVASIGSLFQLACWMCTGERQAARIRNLYLKAILRQDISFFDKETKTGEVIGRMSGDTILIQDAMGEKVSKLIQFTTAFFGGFVIAFIKGWKLTLVMMSVMPLLVFAGGMMANLMSKMASRGQKAYAEAAVVVEQVTGGIRTVASFTGERKSMADYETALTKAYKAGVFEGVASGAGLGFTLFTMFSSYGLALWYGSKLVLNGGYSGGDVISVLFAVLTGGMSLGQTSPSITAIASGRAAAYKMFEVIRRVPLIDAFDMSGQTLESVKGDIELRDVTFSYPTRPDVPVFTSFNLEIPSGTTVALVGESGSGKSTVISLIERFYDPQAGEVLIDGVDIRKLQPKWLRQQIGLVSQEPVLFATSIRENIAYGREGATEEEIMEAARLANAAKFISKMPKGFDTQVGEHGTQLSGGQKQRVAIARAILKNPRILLLDEATSALDAESERVVQEALDRIMVNRTTVIVAHRLSTIKNADCIAVVQRGSIVEKGTHSELIQRPDGAYEQLVRLQEMHEVKSNQSLSAAQAIDPDEVVVIDQELDERRLSRSSSRGSFGSKRNVTRSSFSLTRTASVDPEQADKSDGKTGVTRNNFLRLAAMNKPETPVFIVGALASTANGVVFPVFGLLLSNIFGVLYSTNRHKLRHDANFWASMFLVQASACLIISPIQLSAFGFIGQRLIRRVRKRSFESVVRQEIAWFDDPSNSSGAISSRLSVDAAHVKSMVGDSLSLLLQNLASLIAGLVIAFTANWILSLVVLALIPLLGAQGVVQTKMMIGFSKDAKVMYEEATKIANDAVSSIRTVSSYCLEAKMLELYKTKCSIPTRNGIRNGVVSGIGLGLSSFVMFAAYAFSFWFGARLVREGKTSFQNVFKVFFAITMSAFGIAQGVSLAPDFAKVKAGVNSIFATLDRKSKIDPSNEEGKTLESTRGDIEFRNVRFRYPARHEAEIFRNLSFSIPAGKTMALVGESGSGKSTVISLLERFYDPDSGSILIDGVDIRSLKLRWLRQNIALVSQEPTLFSGSIRSNIAYGKESGAPVSEEEITAAAKAANAHSFISAMPGGYETEVGERGIQLSGGQKQRIAIARAVLKEPKILLLDEATSALDAESERLVQEALDRIMVGKTSVVVAHRLSTIVGVDMIAVVKNGGIVEQGSHEELITKPNGAYATLVKLHRHKPAS</sequence>
<feature type="transmembrane region" description="Helical" evidence="12">
    <location>
        <begin position="742"/>
        <end position="769"/>
    </location>
</feature>
<dbReference type="GO" id="GO:0140359">
    <property type="term" value="F:ABC-type transporter activity"/>
    <property type="evidence" value="ECO:0007669"/>
    <property type="project" value="InterPro"/>
</dbReference>
<dbReference type="GO" id="GO:0042626">
    <property type="term" value="F:ATPase-coupled transmembrane transporter activity"/>
    <property type="evidence" value="ECO:0000318"/>
    <property type="project" value="GO_Central"/>
</dbReference>
<dbReference type="OMA" id="IGMAAPY"/>
<evidence type="ECO:0000256" key="9">
    <source>
        <dbReference type="ARBA" id="ARBA00023136"/>
    </source>
</evidence>
<dbReference type="Gramene" id="EFJ12574">
    <property type="protein sequence ID" value="EFJ12574"/>
    <property type="gene ID" value="SELMODRAFT_123915"/>
</dbReference>
<evidence type="ECO:0000256" key="3">
    <source>
        <dbReference type="ARBA" id="ARBA00022448"/>
    </source>
</evidence>
<dbReference type="Pfam" id="PF00664">
    <property type="entry name" value="ABC_membrane"/>
    <property type="match status" value="2"/>
</dbReference>
<feature type="compositionally biased region" description="Polar residues" evidence="11">
    <location>
        <begin position="655"/>
        <end position="665"/>
    </location>
</feature>
<dbReference type="InterPro" id="IPR027417">
    <property type="entry name" value="P-loop_NTPase"/>
</dbReference>
<keyword evidence="5" id="KW-0677">Repeat</keyword>
<comment type="similarity">
    <text evidence="2">Belongs to the ABC transporter superfamily. ABCB family. Multidrug resistance exporter (TC 3.A.1.201) subfamily.</text>
</comment>
<protein>
    <submittedName>
        <fullName evidence="15">ATP-binding cassette transporter</fullName>
    </submittedName>
</protein>
<dbReference type="AlphaFoldDB" id="D8SSI0"/>
<dbReference type="GO" id="GO:0016887">
    <property type="term" value="F:ATP hydrolysis activity"/>
    <property type="evidence" value="ECO:0007669"/>
    <property type="project" value="InterPro"/>
</dbReference>
<dbReference type="SMART" id="SM00382">
    <property type="entry name" value="AAA"/>
    <property type="match status" value="2"/>
</dbReference>
<dbReference type="SUPFAM" id="SSF52540">
    <property type="entry name" value="P-loop containing nucleoside triphosphate hydrolases"/>
    <property type="match status" value="2"/>
</dbReference>
<dbReference type="PROSITE" id="PS00211">
    <property type="entry name" value="ABC_TRANSPORTER_1"/>
    <property type="match status" value="2"/>
</dbReference>
<keyword evidence="9 12" id="KW-0472">Membrane</keyword>
<keyword evidence="10" id="KW-0325">Glycoprotein</keyword>
<evidence type="ECO:0000259" key="13">
    <source>
        <dbReference type="PROSITE" id="PS50893"/>
    </source>
</evidence>
<dbReference type="FunFam" id="1.20.1560.10:FF:000009">
    <property type="entry name" value="ABC transporter B family member 1"/>
    <property type="match status" value="1"/>
</dbReference>
<evidence type="ECO:0000256" key="4">
    <source>
        <dbReference type="ARBA" id="ARBA00022692"/>
    </source>
</evidence>
<dbReference type="PANTHER" id="PTHR43394:SF16">
    <property type="entry name" value="ABC TRANSPORTER B FAMILY MEMBER 4-LIKE ISOFORM X1"/>
    <property type="match status" value="1"/>
</dbReference>
<feature type="transmembrane region" description="Helical" evidence="12">
    <location>
        <begin position="268"/>
        <end position="291"/>
    </location>
</feature>
<dbReference type="InParanoid" id="D8SSI0"/>
<evidence type="ECO:0000256" key="12">
    <source>
        <dbReference type="SAM" id="Phobius"/>
    </source>
</evidence>
<dbReference type="HOGENOM" id="CLU_000604_17_2_1"/>
<keyword evidence="4 12" id="KW-0812">Transmembrane</keyword>
<dbReference type="EMBL" id="GL377638">
    <property type="protein sequence ID" value="EFJ12574.1"/>
    <property type="molecule type" value="Genomic_DNA"/>
</dbReference>
<dbReference type="KEGG" id="smo:SELMODRAFT_123915"/>
<dbReference type="InterPro" id="IPR036640">
    <property type="entry name" value="ABC1_TM_sf"/>
</dbReference>
<feature type="domain" description="ABC transporter" evidence="13">
    <location>
        <begin position="1023"/>
        <end position="1262"/>
    </location>
</feature>
<dbReference type="SUPFAM" id="SSF90123">
    <property type="entry name" value="ABC transporter transmembrane region"/>
    <property type="match status" value="2"/>
</dbReference>
<dbReference type="InterPro" id="IPR003593">
    <property type="entry name" value="AAA+_ATPase"/>
</dbReference>
<feature type="domain" description="ABC transporter" evidence="13">
    <location>
        <begin position="367"/>
        <end position="603"/>
    </location>
</feature>
<organism evidence="16">
    <name type="scientific">Selaginella moellendorffii</name>
    <name type="common">Spikemoss</name>
    <dbReference type="NCBI Taxonomy" id="88036"/>
    <lineage>
        <taxon>Eukaryota</taxon>
        <taxon>Viridiplantae</taxon>
        <taxon>Streptophyta</taxon>
        <taxon>Embryophyta</taxon>
        <taxon>Tracheophyta</taxon>
        <taxon>Lycopodiopsida</taxon>
        <taxon>Selaginellales</taxon>
        <taxon>Selaginellaceae</taxon>
        <taxon>Selaginella</taxon>
    </lineage>
</organism>
<comment type="subcellular location">
    <subcellularLocation>
        <location evidence="1">Cell membrane</location>
        <topology evidence="1">Multi-pass membrane protein</topology>
    </subcellularLocation>
</comment>
<dbReference type="OrthoDB" id="6500128at2759"/>
<keyword evidence="6" id="KW-0547">Nucleotide-binding</keyword>
<dbReference type="GO" id="GO:0010328">
    <property type="term" value="F:auxin influx transmembrane transporter activity"/>
    <property type="evidence" value="ECO:0007669"/>
    <property type="project" value="UniProtKB-ARBA"/>
</dbReference>
<feature type="transmembrane region" description="Helical" evidence="12">
    <location>
        <begin position="699"/>
        <end position="722"/>
    </location>
</feature>
<feature type="transmembrane region" description="Helical" evidence="12">
    <location>
        <begin position="831"/>
        <end position="857"/>
    </location>
</feature>
<evidence type="ECO:0000256" key="2">
    <source>
        <dbReference type="ARBA" id="ARBA00007577"/>
    </source>
</evidence>
<dbReference type="Gene3D" id="1.20.1560.10">
    <property type="entry name" value="ABC transporter type 1, transmembrane domain"/>
    <property type="match status" value="1"/>
</dbReference>
<dbReference type="GO" id="GO:0055085">
    <property type="term" value="P:transmembrane transport"/>
    <property type="evidence" value="ECO:0000318"/>
    <property type="project" value="GO_Central"/>
</dbReference>
<dbReference type="InterPro" id="IPR011527">
    <property type="entry name" value="ABC1_TM_dom"/>
</dbReference>
<evidence type="ECO:0000256" key="7">
    <source>
        <dbReference type="ARBA" id="ARBA00022840"/>
    </source>
</evidence>
<dbReference type="GO" id="GO:0010329">
    <property type="term" value="F:auxin efflux transmembrane transporter activity"/>
    <property type="evidence" value="ECO:0007669"/>
    <property type="project" value="UniProtKB-ARBA"/>
</dbReference>
<keyword evidence="16" id="KW-1185">Reference proteome</keyword>
<evidence type="ECO:0000256" key="10">
    <source>
        <dbReference type="ARBA" id="ARBA00023180"/>
    </source>
</evidence>
<dbReference type="CDD" id="cd18577">
    <property type="entry name" value="ABC_6TM_Pgp_ABCB1_D1_like"/>
    <property type="match status" value="1"/>
</dbReference>
<dbReference type="InterPro" id="IPR039421">
    <property type="entry name" value="Type_1_exporter"/>
</dbReference>
<dbReference type="InterPro" id="IPR017871">
    <property type="entry name" value="ABC_transporter-like_CS"/>
</dbReference>
<feature type="region of interest" description="Disordered" evidence="11">
    <location>
        <begin position="641"/>
        <end position="679"/>
    </location>
</feature>
<dbReference type="GeneID" id="9649234"/>
<evidence type="ECO:0000256" key="5">
    <source>
        <dbReference type="ARBA" id="ARBA00022737"/>
    </source>
</evidence>
<gene>
    <name evidence="15" type="primary">PGP4B-1</name>
    <name evidence="15" type="ORF">SELMODRAFT_123915</name>
</gene>
<dbReference type="Gene3D" id="3.40.50.300">
    <property type="entry name" value="P-loop containing nucleotide triphosphate hydrolases"/>
    <property type="match status" value="2"/>
</dbReference>
<evidence type="ECO:0000313" key="16">
    <source>
        <dbReference type="Proteomes" id="UP000001514"/>
    </source>
</evidence>
<evidence type="ECO:0000256" key="6">
    <source>
        <dbReference type="ARBA" id="ARBA00022741"/>
    </source>
</evidence>
<feature type="domain" description="ABC transmembrane type-1" evidence="14">
    <location>
        <begin position="44"/>
        <end position="332"/>
    </location>
</feature>
<feature type="transmembrane region" description="Helical" evidence="12">
    <location>
        <begin position="92"/>
        <end position="112"/>
    </location>
</feature>
<dbReference type="Proteomes" id="UP000001514">
    <property type="component" value="Unassembled WGS sequence"/>
</dbReference>
<keyword evidence="8 12" id="KW-1133">Transmembrane helix</keyword>
<feature type="transmembrane region" description="Helical" evidence="12">
    <location>
        <begin position="928"/>
        <end position="949"/>
    </location>
</feature>
<accession>D8SSI0</accession>
<dbReference type="GO" id="GO:0005524">
    <property type="term" value="F:ATP binding"/>
    <property type="evidence" value="ECO:0007669"/>
    <property type="project" value="UniProtKB-KW"/>
</dbReference>
<dbReference type="PANTHER" id="PTHR43394">
    <property type="entry name" value="ATP-DEPENDENT PERMEASE MDL1, MITOCHONDRIAL"/>
    <property type="match status" value="1"/>
</dbReference>
<keyword evidence="7 15" id="KW-0067">ATP-binding</keyword>